<name>A0A1I4NGF3_9FIRM</name>
<sequence>MTYTEQIINIAKNHNGMVTATQVTEAQIPRRCLTECVKKNVLFKVDRGVYVLPDIWEDEMLIFQYKYPKGIFSFGTALYLHGLTDRTPLRYTMTFPQGYNISAAQNNGIDAKIVTVKHYTLGVMEMNSPHNNKIRVYDQERTLCDIVRGKNAVDVQVVNAAMKSYVKSKDKNIDKLYRYAEKLRVKAKIAQYMEVLL</sequence>
<evidence type="ECO:0000313" key="3">
    <source>
        <dbReference type="Proteomes" id="UP000199520"/>
    </source>
</evidence>
<dbReference type="AlphaFoldDB" id="A0A1I4NGF3"/>
<dbReference type="EMBL" id="FOTS01000046">
    <property type="protein sequence ID" value="SFM14578.1"/>
    <property type="molecule type" value="Genomic_DNA"/>
</dbReference>
<protein>
    <submittedName>
        <fullName evidence="2">Transcriptional regulator, AbiEi antitoxin, Type IV TA system</fullName>
    </submittedName>
</protein>
<dbReference type="InterPro" id="IPR025159">
    <property type="entry name" value="AbiEi_N"/>
</dbReference>
<reference evidence="3" key="1">
    <citation type="submission" date="2016-10" db="EMBL/GenBank/DDBJ databases">
        <authorList>
            <person name="Varghese N."/>
            <person name="Submissions S."/>
        </authorList>
    </citation>
    <scope>NUCLEOTIDE SEQUENCE [LARGE SCALE GENOMIC DNA]</scope>
    <source>
        <strain evidence="3">DSM 13327</strain>
    </source>
</reference>
<gene>
    <name evidence="2" type="ORF">SAMN04490355_104630</name>
</gene>
<proteinExistence type="predicted"/>
<evidence type="ECO:0000313" key="2">
    <source>
        <dbReference type="EMBL" id="SFM14578.1"/>
    </source>
</evidence>
<feature type="domain" description="AbiEi antitoxin N-terminal" evidence="1">
    <location>
        <begin position="5"/>
        <end position="53"/>
    </location>
</feature>
<dbReference type="Proteomes" id="UP000199520">
    <property type="component" value="Unassembled WGS sequence"/>
</dbReference>
<dbReference type="OrthoDB" id="9801429at2"/>
<dbReference type="STRING" id="1123291.SAMN04490355_104630"/>
<dbReference type="RefSeq" id="WP_090941780.1">
    <property type="nucleotide sequence ID" value="NZ_FOTS01000046.1"/>
</dbReference>
<evidence type="ECO:0000259" key="1">
    <source>
        <dbReference type="Pfam" id="PF13338"/>
    </source>
</evidence>
<keyword evidence="3" id="KW-1185">Reference proteome</keyword>
<dbReference type="Pfam" id="PF13338">
    <property type="entry name" value="AbiEi_4"/>
    <property type="match status" value="1"/>
</dbReference>
<organism evidence="2 3">
    <name type="scientific">Pelosinus propionicus DSM 13327</name>
    <dbReference type="NCBI Taxonomy" id="1123291"/>
    <lineage>
        <taxon>Bacteria</taxon>
        <taxon>Bacillati</taxon>
        <taxon>Bacillota</taxon>
        <taxon>Negativicutes</taxon>
        <taxon>Selenomonadales</taxon>
        <taxon>Sporomusaceae</taxon>
        <taxon>Pelosinus</taxon>
    </lineage>
</organism>
<accession>A0A1I4NGF3</accession>